<dbReference type="InterPro" id="IPR054613">
    <property type="entry name" value="Peptidase_S78_dom"/>
</dbReference>
<evidence type="ECO:0000259" key="4">
    <source>
        <dbReference type="Pfam" id="PF04586"/>
    </source>
</evidence>
<accession>A0A926ELE8</accession>
<evidence type="ECO:0000256" key="3">
    <source>
        <dbReference type="ARBA" id="ARBA00022801"/>
    </source>
</evidence>
<evidence type="ECO:0000313" key="6">
    <source>
        <dbReference type="Proteomes" id="UP000655830"/>
    </source>
</evidence>
<keyword evidence="1" id="KW-1188">Viral release from host cell</keyword>
<evidence type="ECO:0000256" key="1">
    <source>
        <dbReference type="ARBA" id="ARBA00022612"/>
    </source>
</evidence>
<protein>
    <submittedName>
        <fullName evidence="5">HK97 family phage prohead protease</fullName>
    </submittedName>
</protein>
<dbReference type="Proteomes" id="UP000655830">
    <property type="component" value="Unassembled WGS sequence"/>
</dbReference>
<organism evidence="5 6">
    <name type="scientific">Zhenhengia yiwuensis</name>
    <dbReference type="NCBI Taxonomy" id="2763666"/>
    <lineage>
        <taxon>Bacteria</taxon>
        <taxon>Bacillati</taxon>
        <taxon>Bacillota</taxon>
        <taxon>Clostridia</taxon>
        <taxon>Lachnospirales</taxon>
        <taxon>Lachnospiraceae</taxon>
        <taxon>Zhenhengia</taxon>
    </lineage>
</organism>
<keyword evidence="3" id="KW-0378">Hydrolase</keyword>
<feature type="domain" description="Prohead serine protease" evidence="4">
    <location>
        <begin position="2"/>
        <end position="162"/>
    </location>
</feature>
<dbReference type="GO" id="GO:0006508">
    <property type="term" value="P:proteolysis"/>
    <property type="evidence" value="ECO:0007669"/>
    <property type="project" value="UniProtKB-KW"/>
</dbReference>
<gene>
    <name evidence="5" type="ORF">H8718_13180</name>
</gene>
<proteinExistence type="predicted"/>
<evidence type="ECO:0000256" key="2">
    <source>
        <dbReference type="ARBA" id="ARBA00022670"/>
    </source>
</evidence>
<dbReference type="GO" id="GO:0008233">
    <property type="term" value="F:peptidase activity"/>
    <property type="evidence" value="ECO:0007669"/>
    <property type="project" value="UniProtKB-KW"/>
</dbReference>
<sequence length="209" mass="24155">MKLQIRELENGKIRLTGWANIANQDSKILTDSDGSQFREQVTNEAWEEAIRENDDIKLLINHDWNKVVDSTKENLRLTVDTVGLRYDVETDCDELIRAAKSNKLTGTSFGFRSLKSDTETCRDGIPRIIQDKIRVSEISILIAPKQPAYNTKVECRDVENIEYEVRDSKSDIQVDIKDTEQEEKREEVSQLELDKYKAFITIQKLKADM</sequence>
<evidence type="ECO:0000313" key="5">
    <source>
        <dbReference type="EMBL" id="MBC8580482.1"/>
    </source>
</evidence>
<dbReference type="AlphaFoldDB" id="A0A926ELE8"/>
<dbReference type="Pfam" id="PF04586">
    <property type="entry name" value="Peptidase_S78"/>
    <property type="match status" value="1"/>
</dbReference>
<name>A0A926ELE8_9FIRM</name>
<dbReference type="RefSeq" id="WP_249333256.1">
    <property type="nucleotide sequence ID" value="NZ_JACRSY010000021.1"/>
</dbReference>
<keyword evidence="6" id="KW-1185">Reference proteome</keyword>
<dbReference type="EMBL" id="JACRSY010000021">
    <property type="protein sequence ID" value="MBC8580482.1"/>
    <property type="molecule type" value="Genomic_DNA"/>
</dbReference>
<reference evidence="5" key="1">
    <citation type="submission" date="2020-08" db="EMBL/GenBank/DDBJ databases">
        <title>Genome public.</title>
        <authorList>
            <person name="Liu C."/>
            <person name="Sun Q."/>
        </authorList>
    </citation>
    <scope>NUCLEOTIDE SEQUENCE</scope>
    <source>
        <strain evidence="5">NSJ-12</strain>
    </source>
</reference>
<comment type="caution">
    <text evidence="5">The sequence shown here is derived from an EMBL/GenBank/DDBJ whole genome shotgun (WGS) entry which is preliminary data.</text>
</comment>
<keyword evidence="2 5" id="KW-0645">Protease</keyword>